<organism evidence="1 2">
    <name type="scientific">Parashewanella spongiae</name>
    <dbReference type="NCBI Taxonomy" id="342950"/>
    <lineage>
        <taxon>Bacteria</taxon>
        <taxon>Pseudomonadati</taxon>
        <taxon>Pseudomonadota</taxon>
        <taxon>Gammaproteobacteria</taxon>
        <taxon>Alteromonadales</taxon>
        <taxon>Shewanellaceae</taxon>
        <taxon>Parashewanella</taxon>
    </lineage>
</organism>
<evidence type="ECO:0000313" key="2">
    <source>
        <dbReference type="Proteomes" id="UP000273022"/>
    </source>
</evidence>
<dbReference type="Proteomes" id="UP000273022">
    <property type="component" value="Unassembled WGS sequence"/>
</dbReference>
<evidence type="ECO:0000313" key="1">
    <source>
        <dbReference type="EMBL" id="RJY10657.1"/>
    </source>
</evidence>
<protein>
    <submittedName>
        <fullName evidence="1">Uncharacterized protein</fullName>
    </submittedName>
</protein>
<comment type="caution">
    <text evidence="1">The sequence shown here is derived from an EMBL/GenBank/DDBJ whole genome shotgun (WGS) entry which is preliminary data.</text>
</comment>
<name>A0A3A6TRW5_9GAMM</name>
<gene>
    <name evidence="1" type="ORF">D5R81_14155</name>
</gene>
<reference evidence="1 2" key="1">
    <citation type="submission" date="2018-09" db="EMBL/GenBank/DDBJ databases">
        <title>Phylogeny of the Shewanellaceae, and recommendation for two new genera, Pseudoshewanella and Parashewanella.</title>
        <authorList>
            <person name="Wang G."/>
        </authorList>
    </citation>
    <scope>NUCLEOTIDE SEQUENCE [LARGE SCALE GENOMIC DNA]</scope>
    <source>
        <strain evidence="1 2">KCTC 22492</strain>
    </source>
</reference>
<dbReference type="RefSeq" id="WP_121854288.1">
    <property type="nucleotide sequence ID" value="NZ_CP037952.1"/>
</dbReference>
<proteinExistence type="predicted"/>
<dbReference type="AlphaFoldDB" id="A0A3A6TRW5"/>
<keyword evidence="2" id="KW-1185">Reference proteome</keyword>
<dbReference type="OrthoDB" id="7066412at2"/>
<accession>A0A3A6TRW5</accession>
<dbReference type="EMBL" id="QYYH01000097">
    <property type="protein sequence ID" value="RJY10657.1"/>
    <property type="molecule type" value="Genomic_DNA"/>
</dbReference>
<sequence>MTALAILTSSSIEKEYYRNILLLGKDVVHDGLELSGKVFKVTHRPDVIGNLRLFPFTDNIPWDYDIKHCVLHPIDTLNLKKYRVILNSEGVRANAAFFDSIHCMQVNPLVRRRLCKRDIPLDDLLVSTSQRIPSPEKLEQIYFDSIRLLGLKGTHECFRVNNLLLKITPWSAPIEGLSRDPDLVNMSFFDFKVTFHSRLSEARSNLSSKNAEMIRQQVEFLVNDREVIKRELRTPQSEKSICSRRLLNFKWGSLAGFMYKNEAIMTIVMESERPLWFDKVHYFISKYPYELQPYLCEIIEYRDPLFSCYRGNGIPIFVILKKVEQLEETEIHRVLRMLISLTHVSSRQGFIELALYLISKKKELESVIKNNTELLKKEVMNEERIRTQYYNSIKECGMDVTHENFELCSLKFKVLCGFENPKYVVRLVNHMSGTFYFTYSDKTEVIEFIGRFINQIDLKKKAQGHQEEWLKNQPDFVSPTSEVVTWHLASIMKTDDVLKCWINTKTTESIRCLICDDLKNYPFEWQILASKLVKIQDVELPIAVWFYRINHIAEEFPIDALAILTKVKFHLEPRLFNLYKLSGVELLPKAVDEQIDKYPELAITQLEALRDNYPQDVVLEMNVIPRITQCLTLINERLKAQLEDESFILESYMFSITEYGIEDTHASLHLSCIDFTLEYVYPNNKIEVSSIVNEGNKYDVLSQQELNSIAAKVESVVNRVDVQLDAEKLQEKWLMDTPDFKSPLSEDNISRLYFFYEKDEILGSVVKEIGRDDVRERIVNRLKSLPLAAQIEAQIELGVGLYRGTQLPVAVWIYRIEFLYMKELKPNTALQLLYEIKDTIGPRPFFLLELDELETEIIQELCPNFLDIDALIEKKPREAAKCLAKAIEIMDESLAKASGLQAKMIEAQDVVRDRTSTFIKQHIDCYGVTDAYLNEIKLRGIDSVHQHWQIEHLVFKVTADQHNGKISVRLTHVEDSDDIELSEIDMNYFKYGLENVVTFSFYDAVKANEKWLKKFSQEEDPLSDSRINLLVSALKKDAVLGKTASFKSEVQLQAEMKEKLTCLSKEAQLACYEVISLSKEIISEPEQWLPLSIWISRVDFYEDKDPEKALSILRGIKKLIKPRVFKLSRYAQREDRIQSEINLKIVSDDYRQGLIEVISSTLAEKVTEESAECCPIMLTHFIPEDDVVETYWGSMWKLTTKAALISWFRSNHRVRHPLMDKLFALGHVRPVSTENQKRLHVPLLLKSDETKSH</sequence>